<reference evidence="12" key="1">
    <citation type="journal article" date="2023" name="Commun. Biol.">
        <title>Genome analysis of Parmales, the sister group of diatoms, reveals the evolutionary specialization of diatoms from phago-mixotrophs to photoautotrophs.</title>
        <authorList>
            <person name="Ban H."/>
            <person name="Sato S."/>
            <person name="Yoshikawa S."/>
            <person name="Yamada K."/>
            <person name="Nakamura Y."/>
            <person name="Ichinomiya M."/>
            <person name="Sato N."/>
            <person name="Blanc-Mathieu R."/>
            <person name="Endo H."/>
            <person name="Kuwata A."/>
            <person name="Ogata H."/>
        </authorList>
    </citation>
    <scope>NUCLEOTIDE SEQUENCE [LARGE SCALE GENOMIC DNA]</scope>
    <source>
        <strain evidence="12">NIES 3699</strain>
    </source>
</reference>
<dbReference type="PROSITE" id="PS50222">
    <property type="entry name" value="EF_HAND_2"/>
    <property type="match status" value="4"/>
</dbReference>
<feature type="domain" description="Rho-GAP" evidence="10">
    <location>
        <begin position="558"/>
        <end position="740"/>
    </location>
</feature>
<evidence type="ECO:0000256" key="7">
    <source>
        <dbReference type="SAM" id="Coils"/>
    </source>
</evidence>
<accession>A0A9W7FIU5</accession>
<protein>
    <recommendedName>
        <fullName evidence="13">Calmodulin</fullName>
    </recommendedName>
</protein>
<organism evidence="11 12">
    <name type="scientific">Triparma verrucosa</name>
    <dbReference type="NCBI Taxonomy" id="1606542"/>
    <lineage>
        <taxon>Eukaryota</taxon>
        <taxon>Sar</taxon>
        <taxon>Stramenopiles</taxon>
        <taxon>Ochrophyta</taxon>
        <taxon>Bolidophyceae</taxon>
        <taxon>Parmales</taxon>
        <taxon>Triparmaceae</taxon>
        <taxon>Triparma</taxon>
    </lineage>
</organism>
<dbReference type="InterPro" id="IPR035979">
    <property type="entry name" value="RBD_domain_sf"/>
</dbReference>
<dbReference type="SUPFAM" id="SSF48350">
    <property type="entry name" value="GTPase activation domain, GAP"/>
    <property type="match status" value="2"/>
</dbReference>
<evidence type="ECO:0000259" key="10">
    <source>
        <dbReference type="PROSITE" id="PS50238"/>
    </source>
</evidence>
<dbReference type="InterPro" id="IPR000198">
    <property type="entry name" value="RhoGAP_dom"/>
</dbReference>
<dbReference type="EMBL" id="BRXX01000453">
    <property type="protein sequence ID" value="GMI12821.1"/>
    <property type="molecule type" value="Genomic_DNA"/>
</dbReference>
<dbReference type="CDD" id="cd00051">
    <property type="entry name" value="EFh"/>
    <property type="match status" value="2"/>
</dbReference>
<evidence type="ECO:0000313" key="12">
    <source>
        <dbReference type="Proteomes" id="UP001165160"/>
    </source>
</evidence>
<feature type="region of interest" description="Disordered" evidence="8">
    <location>
        <begin position="758"/>
        <end position="782"/>
    </location>
</feature>
<evidence type="ECO:0000259" key="9">
    <source>
        <dbReference type="PROSITE" id="PS50222"/>
    </source>
</evidence>
<evidence type="ECO:0000256" key="2">
    <source>
        <dbReference type="ARBA" id="ARBA00022707"/>
    </source>
</evidence>
<keyword evidence="6" id="KW-0449">Lipoprotein</keyword>
<dbReference type="Gene3D" id="3.30.70.330">
    <property type="match status" value="1"/>
</dbReference>
<dbReference type="SMART" id="SM00054">
    <property type="entry name" value="EFh"/>
    <property type="match status" value="4"/>
</dbReference>
<sequence>MSTPSSSAPPSALTPTSALTPSRQALKDNTKWSASRVFGLFDYDQNGTLDMTELAEALTATVGKRLDDALAKPYMEKYDVDNSGTLDLGEFEKLVKDVRQDMAKRASTTSRLGSALLENDSKKKKRQKQEEKAILAIREQALARALEFDFKELDTLLKPPTKLQRDSVISILEYIESSQEETLDLFTKQPPPPPSTDIVSRINSGHTFSLNDLKAIDIHIVCSSIFSFLVQTVSPLIHYSVTKMVLQLPRTINDYFTWVGHDTWDSDHKTFFFRVLEHWKWICEKEETIYFRRTMKTFYEENGLEEKIKDIEMNLLKFKDREVQMFEKLSKKYEKPNPCDKMNMPAGLLAKSVGHAMLRRNEETESGKVNERVMVDVMSFILDADVLSKLKFKFTSAEEELARVKVAEENRERERREKEAAGAANAKSTAAATEDEWTAARVFDLSDADKSGSLDIDELEFALTSVLGKIVTRGEVDKLMKKFDTDNSGGLDKAEFEKFAAALKKSKSGIKSMFSIKSASSKKAEAAIVESQRQTLLLKEQQQGFSTTASSSASAGGGKLKSDMPEMSKLTEDNLAVLMKTVENNINEEGVYRVSGDSALVKALVSKVTSKPLTSQDVMDWEAGSVHVACSAIKKVLRDHAPLVPYNKYSTVVASKSVDAIKKAVAPASQFFDAFILHLAKVAANESKNKMSRLNLGTTVGVNCIRESEDDPTDMLKSGKAAREVAAAFALIIEGVKVPEVVPTLQAVPKRAVKSDVEEVPPAAIQSLDDGWDDEDEEEEEGTQVQEEVMQIDEVEDFVKPIPDVTVDHVEQDMDLADITAMSERVAEKSVVEEKVEGEKVEEKASTTTTAAQETVPKKTDLKVETNSSVPEHAPAEVASIRVSWKKGSSDEPLNPEEEVGEVFSAFGEVTRIGIKETDSSKKQNHALVVFADSAAPAKVIAGYKGPWKLKQIGGDKAGSSKSATPKSTKHQVMVEGMFERSIKISWNASKVNASDIPTSKGFEKIFSKYGDLDKVMMTEKEPYAVVLYTTSVGAQNAARSYSNELGHGFKVKLLSTSSSSAASGSTNNIKSLVVSPKPKESTSSKGANESDWVDAGGQGQSGYASPAKSTTSAGAGAGSQQTLAPLRTPPSSSYDHTLMEANRMLETTVGGGSPVVDQYDRIEQRSTDMRHTAIIEKLMARVEYTEKALQRATDTVANLNTQIYTIQTKDHIEEMAKKDEQQGWAMESMDLKIKVKELENSEKEARANMLEARKESQVLQAELQSVERTAKTIEIVQQKAYDSAKREVGALLTMQENRLEAQGVEIGTLTQANQNLMKENENLVSQHNKACEELVAWRTRAEAAELELKSLGKYASSKEEQRSLEIARLLNSKVVGVNVGDLPMPISRSPQRLDGSPSTRGGGGGWAQQESKYSSPMHGSPVGGSYEDQRRALAETRIVSSQEILQQAWATQRELAERLDREIALAGNTLSRDSLAIEGLTGYKGAQTWR</sequence>
<keyword evidence="7" id="KW-0175">Coiled coil</keyword>
<keyword evidence="5" id="KW-0106">Calcium</keyword>
<evidence type="ECO:0000256" key="1">
    <source>
        <dbReference type="ARBA" id="ARBA00006049"/>
    </source>
</evidence>
<feature type="domain" description="EF-hand" evidence="9">
    <location>
        <begin position="36"/>
        <end position="64"/>
    </location>
</feature>
<keyword evidence="2" id="KW-0519">Myristate</keyword>
<dbReference type="GO" id="GO:0007165">
    <property type="term" value="P:signal transduction"/>
    <property type="evidence" value="ECO:0007669"/>
    <property type="project" value="InterPro"/>
</dbReference>
<dbReference type="Proteomes" id="UP001165160">
    <property type="component" value="Unassembled WGS sequence"/>
</dbReference>
<evidence type="ECO:0008006" key="13">
    <source>
        <dbReference type="Google" id="ProtNLM"/>
    </source>
</evidence>
<gene>
    <name evidence="11" type="ORF">TrVE_jg963</name>
</gene>
<feature type="compositionally biased region" description="Basic and acidic residues" evidence="8">
    <location>
        <begin position="408"/>
        <end position="420"/>
    </location>
</feature>
<feature type="domain" description="EF-hand" evidence="9">
    <location>
        <begin position="471"/>
        <end position="506"/>
    </location>
</feature>
<feature type="coiled-coil region" evidence="7">
    <location>
        <begin position="1229"/>
        <end position="1270"/>
    </location>
</feature>
<comment type="caution">
    <text evidence="11">The sequence shown here is derived from an EMBL/GenBank/DDBJ whole genome shotgun (WGS) entry which is preliminary data.</text>
</comment>
<proteinExistence type="inferred from homology"/>
<dbReference type="Gene3D" id="1.10.238.10">
    <property type="entry name" value="EF-hand"/>
    <property type="match status" value="2"/>
</dbReference>
<dbReference type="InterPro" id="IPR011992">
    <property type="entry name" value="EF-hand-dom_pair"/>
</dbReference>
<evidence type="ECO:0000256" key="3">
    <source>
        <dbReference type="ARBA" id="ARBA00022723"/>
    </source>
</evidence>
<feature type="region of interest" description="Disordered" evidence="8">
    <location>
        <begin position="1059"/>
        <end position="1132"/>
    </location>
</feature>
<comment type="similarity">
    <text evidence="1">Belongs to the recoverin family.</text>
</comment>
<dbReference type="PROSITE" id="PS50238">
    <property type="entry name" value="RHOGAP"/>
    <property type="match status" value="1"/>
</dbReference>
<feature type="region of interest" description="Disordered" evidence="8">
    <location>
        <begin position="408"/>
        <end position="431"/>
    </location>
</feature>
<evidence type="ECO:0000256" key="4">
    <source>
        <dbReference type="ARBA" id="ARBA00022737"/>
    </source>
</evidence>
<dbReference type="CDD" id="cd00590">
    <property type="entry name" value="RRM_SF"/>
    <property type="match status" value="1"/>
</dbReference>
<feature type="domain" description="EF-hand" evidence="9">
    <location>
        <begin position="434"/>
        <end position="469"/>
    </location>
</feature>
<feature type="coiled-coil region" evidence="7">
    <location>
        <begin position="1176"/>
        <end position="1203"/>
    </location>
</feature>
<feature type="region of interest" description="Disordered" evidence="8">
    <location>
        <begin position="102"/>
        <end position="125"/>
    </location>
</feature>
<dbReference type="InterPro" id="IPR008936">
    <property type="entry name" value="Rho_GTPase_activation_prot"/>
</dbReference>
<feature type="compositionally biased region" description="Low complexity" evidence="8">
    <location>
        <begin position="421"/>
        <end position="431"/>
    </location>
</feature>
<feature type="region of interest" description="Disordered" evidence="8">
    <location>
        <begin position="1"/>
        <end position="25"/>
    </location>
</feature>
<evidence type="ECO:0000256" key="6">
    <source>
        <dbReference type="ARBA" id="ARBA00023288"/>
    </source>
</evidence>
<dbReference type="Pfam" id="PF13499">
    <property type="entry name" value="EF-hand_7"/>
    <property type="match status" value="2"/>
</dbReference>
<keyword evidence="4" id="KW-0677">Repeat</keyword>
<dbReference type="GO" id="GO:0003676">
    <property type="term" value="F:nucleic acid binding"/>
    <property type="evidence" value="ECO:0007669"/>
    <property type="project" value="InterPro"/>
</dbReference>
<feature type="compositionally biased region" description="Low complexity" evidence="8">
    <location>
        <begin position="1110"/>
        <end position="1123"/>
    </location>
</feature>
<evidence type="ECO:0000256" key="5">
    <source>
        <dbReference type="ARBA" id="ARBA00022837"/>
    </source>
</evidence>
<keyword evidence="3" id="KW-0479">Metal-binding</keyword>
<dbReference type="Gene3D" id="1.10.555.10">
    <property type="entry name" value="Rho GTPase activation protein"/>
    <property type="match status" value="2"/>
</dbReference>
<feature type="coiled-coil region" evidence="7">
    <location>
        <begin position="1307"/>
        <end position="1334"/>
    </location>
</feature>
<dbReference type="GO" id="GO:0005509">
    <property type="term" value="F:calcium ion binding"/>
    <property type="evidence" value="ECO:0007669"/>
    <property type="project" value="InterPro"/>
</dbReference>
<dbReference type="InterPro" id="IPR002048">
    <property type="entry name" value="EF_hand_dom"/>
</dbReference>
<evidence type="ECO:0000313" key="11">
    <source>
        <dbReference type="EMBL" id="GMI12821.1"/>
    </source>
</evidence>
<keyword evidence="12" id="KW-1185">Reference proteome</keyword>
<evidence type="ECO:0000256" key="8">
    <source>
        <dbReference type="SAM" id="MobiDB-lite"/>
    </source>
</evidence>
<feature type="compositionally biased region" description="Low complexity" evidence="8">
    <location>
        <begin position="1"/>
        <end position="22"/>
    </location>
</feature>
<dbReference type="Pfam" id="PF00620">
    <property type="entry name" value="RhoGAP"/>
    <property type="match status" value="1"/>
</dbReference>
<dbReference type="SUPFAM" id="SSF54928">
    <property type="entry name" value="RNA-binding domain, RBD"/>
    <property type="match status" value="1"/>
</dbReference>
<dbReference type="InterPro" id="IPR018247">
    <property type="entry name" value="EF_Hand_1_Ca_BS"/>
</dbReference>
<dbReference type="PANTHER" id="PTHR23055:SF178">
    <property type="entry name" value="NEUROCALCIN HOMOLOG"/>
    <property type="match status" value="1"/>
</dbReference>
<dbReference type="PANTHER" id="PTHR23055">
    <property type="entry name" value="CALCIUM BINDING PROTEINS"/>
    <property type="match status" value="1"/>
</dbReference>
<feature type="compositionally biased region" description="Acidic residues" evidence="8">
    <location>
        <begin position="770"/>
        <end position="782"/>
    </location>
</feature>
<dbReference type="InterPro" id="IPR028846">
    <property type="entry name" value="Recoverin"/>
</dbReference>
<dbReference type="PROSITE" id="PS00018">
    <property type="entry name" value="EF_HAND_1"/>
    <property type="match status" value="3"/>
</dbReference>
<dbReference type="SUPFAM" id="SSF47473">
    <property type="entry name" value="EF-hand"/>
    <property type="match status" value="1"/>
</dbReference>
<feature type="region of interest" description="Disordered" evidence="8">
    <location>
        <begin position="1384"/>
        <end position="1427"/>
    </location>
</feature>
<dbReference type="CDD" id="cd00159">
    <property type="entry name" value="RhoGAP"/>
    <property type="match status" value="1"/>
</dbReference>
<feature type="domain" description="EF-hand" evidence="9">
    <location>
        <begin position="66"/>
        <end position="101"/>
    </location>
</feature>
<dbReference type="InterPro" id="IPR012677">
    <property type="entry name" value="Nucleotide-bd_a/b_plait_sf"/>
</dbReference>
<dbReference type="SMART" id="SM00324">
    <property type="entry name" value="RhoGAP"/>
    <property type="match status" value="1"/>
</dbReference>
<name>A0A9W7FIU5_9STRA</name>